<organism evidence="1 2">
    <name type="scientific">Alectoria fallacina</name>
    <dbReference type="NCBI Taxonomy" id="1903189"/>
    <lineage>
        <taxon>Eukaryota</taxon>
        <taxon>Fungi</taxon>
        <taxon>Dikarya</taxon>
        <taxon>Ascomycota</taxon>
        <taxon>Pezizomycotina</taxon>
        <taxon>Lecanoromycetes</taxon>
        <taxon>OSLEUM clade</taxon>
        <taxon>Lecanoromycetidae</taxon>
        <taxon>Lecanorales</taxon>
        <taxon>Lecanorineae</taxon>
        <taxon>Parmeliaceae</taxon>
        <taxon>Alectoria</taxon>
    </lineage>
</organism>
<dbReference type="EMBL" id="CAJPDR010000731">
    <property type="protein sequence ID" value="CAF9942255.1"/>
    <property type="molecule type" value="Genomic_DNA"/>
</dbReference>
<dbReference type="OrthoDB" id="5383524at2759"/>
<evidence type="ECO:0000313" key="2">
    <source>
        <dbReference type="Proteomes" id="UP000664203"/>
    </source>
</evidence>
<dbReference type="AlphaFoldDB" id="A0A8H3J7W8"/>
<comment type="caution">
    <text evidence="1">The sequence shown here is derived from an EMBL/GenBank/DDBJ whole genome shotgun (WGS) entry which is preliminary data.</text>
</comment>
<gene>
    <name evidence="1" type="ORF">ALECFALPRED_009635</name>
</gene>
<keyword evidence="2" id="KW-1185">Reference proteome</keyword>
<protein>
    <submittedName>
        <fullName evidence="1">Uncharacterized protein</fullName>
    </submittedName>
</protein>
<name>A0A8H3J7W8_9LECA</name>
<proteinExistence type="predicted"/>
<reference evidence="1" key="1">
    <citation type="submission" date="2021-03" db="EMBL/GenBank/DDBJ databases">
        <authorList>
            <person name="Tagirdzhanova G."/>
        </authorList>
    </citation>
    <scope>NUCLEOTIDE SEQUENCE</scope>
</reference>
<accession>A0A8H3J7W8</accession>
<dbReference type="Proteomes" id="UP000664203">
    <property type="component" value="Unassembled WGS sequence"/>
</dbReference>
<sequence length="191" mass="21387">MPLVFGKPEPISIIPEEELSAVDQINVSAFRRALVKKPTYKAYCSLLAYRRALRCLKINVDLLVEEADDGLRKATDNYNKTAQALANACDSTKSPWPTTCPTVAGEVFQNIMELQALYHEEKLEVCLECHFDEGRARAFLDAVNKRVQKLETVLVKKFGIHAVDDEGNPLDMQNAERVIHVMASIPGNENL</sequence>
<evidence type="ECO:0000313" key="1">
    <source>
        <dbReference type="EMBL" id="CAF9942255.1"/>
    </source>
</evidence>